<dbReference type="PROSITE" id="PS50878">
    <property type="entry name" value="RT_POL"/>
    <property type="match status" value="1"/>
</dbReference>
<evidence type="ECO:0000313" key="2">
    <source>
        <dbReference type="EMBL" id="KAF3501920.1"/>
    </source>
</evidence>
<feature type="domain" description="Reverse transcriptase" evidence="1">
    <location>
        <begin position="1"/>
        <end position="79"/>
    </location>
</feature>
<dbReference type="EMBL" id="QGKX02001621">
    <property type="protein sequence ID" value="KAF3501920.1"/>
    <property type="molecule type" value="Genomic_DNA"/>
</dbReference>
<dbReference type="Pfam" id="PF00078">
    <property type="entry name" value="RVT_1"/>
    <property type="match status" value="1"/>
</dbReference>
<reference evidence="2" key="1">
    <citation type="submission" date="2019-12" db="EMBL/GenBank/DDBJ databases">
        <title>Genome sequencing and annotation of Brassica cretica.</title>
        <authorList>
            <person name="Studholme D.J."/>
            <person name="Sarris P."/>
        </authorList>
    </citation>
    <scope>NUCLEOTIDE SEQUENCE</scope>
    <source>
        <strain evidence="2">PFS-109/04</strain>
        <tissue evidence="2">Leaf</tissue>
    </source>
</reference>
<dbReference type="InterPro" id="IPR000477">
    <property type="entry name" value="RT_dom"/>
</dbReference>
<accession>A0A8S9NC43</accession>
<dbReference type="Proteomes" id="UP000712600">
    <property type="component" value="Unassembled WGS sequence"/>
</dbReference>
<name>A0A8S9NC43_BRACR</name>
<proteinExistence type="predicted"/>
<sequence>MTHLSFADDLLIFIDGSLHSVQQVLQVLKEFEKRSGLAISMQKTSFYASDLQIRNRIQSFRESNPRLSSSMMQTWFRLA</sequence>
<protein>
    <recommendedName>
        <fullName evidence="1">Reverse transcriptase domain-containing protein</fullName>
    </recommendedName>
</protein>
<gene>
    <name evidence="2" type="ORF">F2Q69_00045745</name>
</gene>
<evidence type="ECO:0000259" key="1">
    <source>
        <dbReference type="PROSITE" id="PS50878"/>
    </source>
</evidence>
<evidence type="ECO:0000313" key="3">
    <source>
        <dbReference type="Proteomes" id="UP000712600"/>
    </source>
</evidence>
<comment type="caution">
    <text evidence="2">The sequence shown here is derived from an EMBL/GenBank/DDBJ whole genome shotgun (WGS) entry which is preliminary data.</text>
</comment>
<dbReference type="AlphaFoldDB" id="A0A8S9NC43"/>
<organism evidence="2 3">
    <name type="scientific">Brassica cretica</name>
    <name type="common">Mustard</name>
    <dbReference type="NCBI Taxonomy" id="69181"/>
    <lineage>
        <taxon>Eukaryota</taxon>
        <taxon>Viridiplantae</taxon>
        <taxon>Streptophyta</taxon>
        <taxon>Embryophyta</taxon>
        <taxon>Tracheophyta</taxon>
        <taxon>Spermatophyta</taxon>
        <taxon>Magnoliopsida</taxon>
        <taxon>eudicotyledons</taxon>
        <taxon>Gunneridae</taxon>
        <taxon>Pentapetalae</taxon>
        <taxon>rosids</taxon>
        <taxon>malvids</taxon>
        <taxon>Brassicales</taxon>
        <taxon>Brassicaceae</taxon>
        <taxon>Brassiceae</taxon>
        <taxon>Brassica</taxon>
    </lineage>
</organism>